<dbReference type="EMBL" id="LNQE01001238">
    <property type="protein sequence ID" value="KUG19986.1"/>
    <property type="molecule type" value="Genomic_DNA"/>
</dbReference>
<keyword evidence="1" id="KW-0472">Membrane</keyword>
<evidence type="ECO:0000256" key="1">
    <source>
        <dbReference type="SAM" id="Phobius"/>
    </source>
</evidence>
<organism evidence="2">
    <name type="scientific">hydrocarbon metagenome</name>
    <dbReference type="NCBI Taxonomy" id="938273"/>
    <lineage>
        <taxon>unclassified sequences</taxon>
        <taxon>metagenomes</taxon>
        <taxon>ecological metagenomes</taxon>
    </lineage>
</organism>
<keyword evidence="1" id="KW-1133">Transmembrane helix</keyword>
<name>A0A0W8FH63_9ZZZZ</name>
<gene>
    <name evidence="2" type="ORF">ASZ90_010294</name>
</gene>
<dbReference type="AlphaFoldDB" id="A0A0W8FH63"/>
<comment type="caution">
    <text evidence="2">The sequence shown here is derived from an EMBL/GenBank/DDBJ whole genome shotgun (WGS) entry which is preliminary data.</text>
</comment>
<proteinExistence type="predicted"/>
<feature type="transmembrane region" description="Helical" evidence="1">
    <location>
        <begin position="310"/>
        <end position="330"/>
    </location>
</feature>
<accession>A0A0W8FH63</accession>
<evidence type="ECO:0000313" key="2">
    <source>
        <dbReference type="EMBL" id="KUG19986.1"/>
    </source>
</evidence>
<sequence>MAPLFILHPGACGAVVHERCKPFLAFPKGIFCTLPLRYILVSAKDLAGPTGIIPDQHRLTVDVSDLATREDNTVVDTERTLACSSVTDGLFNGSSITGMNGAHKQVVIDLGTSSCLYPVYPEHLGGCDRHIRAQIPDPVPDMRHCLGFLQLPLAFPEGFLNPLSLGDILGSYADRDNAPLIIGYRPPGLVPVPLHPGLRRCFPPYLNIKRGFPRRNNRPGELFSRIRKVRHQLADSPADMLLDGEPVHLREPLVDMQVPGIRAEQTQTDRRRGIDRLDLAEFCVLLPKRVIFFPELLSPLADKPFDFADAVLLLVAAGGAGSLLFGSWGSGHRKKKLRLKVFR</sequence>
<keyword evidence="1" id="KW-0812">Transmembrane</keyword>
<protein>
    <submittedName>
        <fullName evidence="2">Uncharacterized protein</fullName>
    </submittedName>
</protein>
<reference evidence="2" key="1">
    <citation type="journal article" date="2015" name="Proc. Natl. Acad. Sci. U.S.A.">
        <title>Networks of energetic and metabolic interactions define dynamics in microbial communities.</title>
        <authorList>
            <person name="Embree M."/>
            <person name="Liu J.K."/>
            <person name="Al-Bassam M.M."/>
            <person name="Zengler K."/>
        </authorList>
    </citation>
    <scope>NUCLEOTIDE SEQUENCE</scope>
</reference>